<dbReference type="STRING" id="993615.L2GNB5"/>
<dbReference type="RefSeq" id="XP_007604385.1">
    <property type="nucleotide sequence ID" value="XM_007604323.1"/>
</dbReference>
<dbReference type="EMBL" id="JH370135">
    <property type="protein sequence ID" value="ELA42089.1"/>
    <property type="molecule type" value="Genomic_DNA"/>
</dbReference>
<dbReference type="AlphaFoldDB" id="L2GNB5"/>
<dbReference type="PANTHER" id="PTHR12978">
    <property type="entry name" value="HISTIDINE TRIAD HIT PROTEIN MEMBER"/>
    <property type="match status" value="1"/>
</dbReference>
<dbReference type="SUPFAM" id="SSF54197">
    <property type="entry name" value="HIT-like"/>
    <property type="match status" value="1"/>
</dbReference>
<dbReference type="GO" id="GO:0016787">
    <property type="term" value="F:hydrolase activity"/>
    <property type="evidence" value="ECO:0007669"/>
    <property type="project" value="InterPro"/>
</dbReference>
<dbReference type="InterPro" id="IPR008594">
    <property type="entry name" value="DcpS/DCS2"/>
</dbReference>
<dbReference type="Proteomes" id="UP000011082">
    <property type="component" value="Unassembled WGS sequence"/>
</dbReference>
<dbReference type="OrthoDB" id="10264956at2759"/>
<evidence type="ECO:0000313" key="1">
    <source>
        <dbReference type="EMBL" id="ELA42089.1"/>
    </source>
</evidence>
<dbReference type="GO" id="GO:0005634">
    <property type="term" value="C:nucleus"/>
    <property type="evidence" value="ECO:0007669"/>
    <property type="project" value="TreeGrafter"/>
</dbReference>
<evidence type="ECO:0008006" key="3">
    <source>
        <dbReference type="Google" id="ProtNLM"/>
    </source>
</evidence>
<dbReference type="Gene3D" id="3.30.428.10">
    <property type="entry name" value="HIT-like"/>
    <property type="match status" value="1"/>
</dbReference>
<gene>
    <name evidence="1" type="ORF">VICG_00938</name>
</gene>
<reference evidence="2" key="1">
    <citation type="submission" date="2011-05" db="EMBL/GenBank/DDBJ databases">
        <title>The genome sequence of Vittaforma corneae strain ATCC 50505.</title>
        <authorList>
            <consortium name="The Broad Institute Genome Sequencing Platform"/>
            <person name="Cuomo C."/>
            <person name="Didier E."/>
            <person name="Bowers L."/>
            <person name="Young S.K."/>
            <person name="Zeng Q."/>
            <person name="Gargeya S."/>
            <person name="Fitzgerald M."/>
            <person name="Haas B."/>
            <person name="Abouelleil A."/>
            <person name="Alvarado L."/>
            <person name="Arachchi H.M."/>
            <person name="Berlin A."/>
            <person name="Chapman S.B."/>
            <person name="Gearin G."/>
            <person name="Goldberg J."/>
            <person name="Griggs A."/>
            <person name="Gujja S."/>
            <person name="Hansen M."/>
            <person name="Heiman D."/>
            <person name="Howarth C."/>
            <person name="Larimer J."/>
            <person name="Lui A."/>
            <person name="MacDonald P.J.P."/>
            <person name="McCowen C."/>
            <person name="Montmayeur A."/>
            <person name="Murphy C."/>
            <person name="Neiman D."/>
            <person name="Pearson M."/>
            <person name="Priest M."/>
            <person name="Roberts A."/>
            <person name="Saif S."/>
            <person name="Shea T."/>
            <person name="Sisk P."/>
            <person name="Stolte C."/>
            <person name="Sykes S."/>
            <person name="Wortman J."/>
            <person name="Nusbaum C."/>
            <person name="Birren B."/>
        </authorList>
    </citation>
    <scope>NUCLEOTIDE SEQUENCE [LARGE SCALE GENOMIC DNA]</scope>
    <source>
        <strain evidence="2">ATCC 50505</strain>
    </source>
</reference>
<dbReference type="InterPro" id="IPR036265">
    <property type="entry name" value="HIT-like_sf"/>
</dbReference>
<dbReference type="PANTHER" id="PTHR12978:SF0">
    <property type="entry name" value="M7GPPPX DIPHOSPHATASE"/>
    <property type="match status" value="1"/>
</dbReference>
<dbReference type="InParanoid" id="L2GNB5"/>
<evidence type="ECO:0000313" key="2">
    <source>
        <dbReference type="Proteomes" id="UP000011082"/>
    </source>
</evidence>
<name>L2GNB5_VITCO</name>
<dbReference type="GO" id="GO:0000290">
    <property type="term" value="P:deadenylation-dependent decapping of nuclear-transcribed mRNA"/>
    <property type="evidence" value="ECO:0007669"/>
    <property type="project" value="InterPro"/>
</dbReference>
<sequence>MFSNKDVKEKVYFENDHYLVIADYKWDQMSVDQMYLLMIFKDCTLRSIRNLNGSHVGLLKNARENIYVLCDQLGVHREHLCLYFHYRPSYFRLHIHIVNIRKSIARLGSFSRHVLLDDVIRDLEMDPRYFEYNCYYVTQCDC</sequence>
<dbReference type="GO" id="GO:0000932">
    <property type="term" value="C:P-body"/>
    <property type="evidence" value="ECO:0007669"/>
    <property type="project" value="TreeGrafter"/>
</dbReference>
<dbReference type="GeneID" id="19881650"/>
<proteinExistence type="predicted"/>
<keyword evidence="2" id="KW-1185">Reference proteome</keyword>
<organism evidence="1 2">
    <name type="scientific">Vittaforma corneae (strain ATCC 50505)</name>
    <name type="common">Microsporidian parasite</name>
    <name type="synonym">Nosema corneum</name>
    <dbReference type="NCBI Taxonomy" id="993615"/>
    <lineage>
        <taxon>Eukaryota</taxon>
        <taxon>Fungi</taxon>
        <taxon>Fungi incertae sedis</taxon>
        <taxon>Microsporidia</taxon>
        <taxon>Nosematidae</taxon>
        <taxon>Vittaforma</taxon>
    </lineage>
</organism>
<accession>L2GNB5</accession>
<dbReference type="HOGENOM" id="CLU_1817290_0_0_1"/>
<protein>
    <recommendedName>
        <fullName evidence="3">M7GpppX diphosphatase</fullName>
    </recommendedName>
</protein>
<dbReference type="GO" id="GO:0000340">
    <property type="term" value="F:RNA 7-methylguanosine cap binding"/>
    <property type="evidence" value="ECO:0007669"/>
    <property type="project" value="TreeGrafter"/>
</dbReference>
<dbReference type="VEuPathDB" id="MicrosporidiaDB:VICG_00938"/>
<dbReference type="Pfam" id="PF11969">
    <property type="entry name" value="DcpS_C"/>
    <property type="match status" value="1"/>
</dbReference>